<dbReference type="PANTHER" id="PTHR30251:SF0">
    <property type="entry name" value="FIMBRIAL CHAPERONE PROTEIN ELFD-RELATED"/>
    <property type="match status" value="1"/>
</dbReference>
<evidence type="ECO:0000313" key="8">
    <source>
        <dbReference type="EMBL" id="MER5077508.1"/>
    </source>
</evidence>
<evidence type="ECO:0000259" key="6">
    <source>
        <dbReference type="Pfam" id="PF00345"/>
    </source>
</evidence>
<dbReference type="InterPro" id="IPR016148">
    <property type="entry name" value="Pili_assmbl_chaperone_C"/>
</dbReference>
<dbReference type="Pfam" id="PF02753">
    <property type="entry name" value="PapD_C"/>
    <property type="match status" value="1"/>
</dbReference>
<evidence type="ECO:0000256" key="4">
    <source>
        <dbReference type="ARBA" id="ARBA00022764"/>
    </source>
</evidence>
<dbReference type="RefSeq" id="WP_163860586.1">
    <property type="nucleotide sequence ID" value="NZ_CP095443.1"/>
</dbReference>
<feature type="domain" description="Pili assembly chaperone C-terminal" evidence="7">
    <location>
        <begin position="166"/>
        <end position="220"/>
    </location>
</feature>
<dbReference type="InterPro" id="IPR036316">
    <property type="entry name" value="Pili_assmbl_chap_C_dom_sf"/>
</dbReference>
<comment type="subcellular location">
    <subcellularLocation>
        <location evidence="1">Periplasm</location>
    </subcellularLocation>
</comment>
<dbReference type="EMBL" id="JAGSRH010000015">
    <property type="protein sequence ID" value="MER5077508.1"/>
    <property type="molecule type" value="Genomic_DNA"/>
</dbReference>
<protein>
    <submittedName>
        <fullName evidence="8">Molecular chaperone</fullName>
    </submittedName>
</protein>
<dbReference type="InterPro" id="IPR008962">
    <property type="entry name" value="PapD-like_sf"/>
</dbReference>
<evidence type="ECO:0000313" key="9">
    <source>
        <dbReference type="Proteomes" id="UP001495779"/>
    </source>
</evidence>
<dbReference type="PANTHER" id="PTHR30251">
    <property type="entry name" value="PILUS ASSEMBLY CHAPERONE"/>
    <property type="match status" value="1"/>
</dbReference>
<dbReference type="Gene3D" id="2.60.40.10">
    <property type="entry name" value="Immunoglobulins"/>
    <property type="match status" value="2"/>
</dbReference>
<sequence>MLFRFLIVIFTSFVTCVVNADGVSLNQSRIVFSQKDKSQVLQIHNGTSSPVLAQLTVLEEVDGKAVDNFILTPPLFRVDAKSEFASRVLPNNIVSLPEDRESIFYLKARVIPAINKTEEKDKPSLVFVTAFVIKLIYRPDVISAPGLMDYKKVNLVRKNGKWEFQNVTPYYMTVVGLSIDGSVEQNSLLLKPFSSYEINKNIKDPSSVSWYFLNDFGSTTEKQLIKKETEIAKDSTVKDK</sequence>
<reference evidence="8 9" key="1">
    <citation type="submission" date="2021-04" db="EMBL/GenBank/DDBJ databases">
        <title>Determining the burden of carbapenem-resistant Enterobacterales from a tertiary public heath setting in Bangladesh: a clinical, epidemiological, and molecular study.</title>
        <authorList>
            <person name="Farzana R."/>
            <person name="Walsh T.R."/>
        </authorList>
    </citation>
    <scope>NUCLEOTIDE SEQUENCE [LARGE SCALE GENOMIC DNA]</scope>
    <source>
        <strain evidence="9">dmpro_s316</strain>
    </source>
</reference>
<evidence type="ECO:0000259" key="7">
    <source>
        <dbReference type="Pfam" id="PF02753"/>
    </source>
</evidence>
<comment type="similarity">
    <text evidence="2">Belongs to the periplasmic pilus chaperone family.</text>
</comment>
<accession>A0ABD5L613</accession>
<organism evidence="8 9">
    <name type="scientific">Providencia stuartii</name>
    <dbReference type="NCBI Taxonomy" id="588"/>
    <lineage>
        <taxon>Bacteria</taxon>
        <taxon>Pseudomonadati</taxon>
        <taxon>Pseudomonadota</taxon>
        <taxon>Gammaproteobacteria</taxon>
        <taxon>Enterobacterales</taxon>
        <taxon>Morganellaceae</taxon>
        <taxon>Providencia</taxon>
    </lineage>
</organism>
<dbReference type="Proteomes" id="UP001495779">
    <property type="component" value="Unassembled WGS sequence"/>
</dbReference>
<keyword evidence="4" id="KW-0574">Periplasm</keyword>
<dbReference type="PRINTS" id="PR00969">
    <property type="entry name" value="CHAPERONPILI"/>
</dbReference>
<dbReference type="GO" id="GO:0042597">
    <property type="term" value="C:periplasmic space"/>
    <property type="evidence" value="ECO:0007669"/>
    <property type="project" value="UniProtKB-SubCell"/>
</dbReference>
<dbReference type="InterPro" id="IPR013783">
    <property type="entry name" value="Ig-like_fold"/>
</dbReference>
<dbReference type="InterPro" id="IPR016147">
    <property type="entry name" value="Pili_assmbl_chaperone_N"/>
</dbReference>
<dbReference type="Pfam" id="PF00345">
    <property type="entry name" value="PapD_N"/>
    <property type="match status" value="1"/>
</dbReference>
<evidence type="ECO:0000256" key="5">
    <source>
        <dbReference type="ARBA" id="ARBA00023186"/>
    </source>
</evidence>
<dbReference type="InterPro" id="IPR001829">
    <property type="entry name" value="Pili_assmbl_chaperone_bac"/>
</dbReference>
<dbReference type="SUPFAM" id="SSF49354">
    <property type="entry name" value="PapD-like"/>
    <property type="match status" value="1"/>
</dbReference>
<gene>
    <name evidence="8" type="ORF">KDV35_11675</name>
</gene>
<proteinExistence type="inferred from homology"/>
<keyword evidence="5" id="KW-0143">Chaperone</keyword>
<dbReference type="InterPro" id="IPR050643">
    <property type="entry name" value="Periplasmic_pilus_chap"/>
</dbReference>
<dbReference type="SUPFAM" id="SSF49584">
    <property type="entry name" value="Periplasmic chaperone C-domain"/>
    <property type="match status" value="1"/>
</dbReference>
<evidence type="ECO:0000256" key="3">
    <source>
        <dbReference type="ARBA" id="ARBA00022729"/>
    </source>
</evidence>
<feature type="domain" description="Pili assembly chaperone N-terminal" evidence="6">
    <location>
        <begin position="22"/>
        <end position="141"/>
    </location>
</feature>
<evidence type="ECO:0000256" key="2">
    <source>
        <dbReference type="ARBA" id="ARBA00007399"/>
    </source>
</evidence>
<name>A0ABD5L613_PROST</name>
<keyword evidence="3" id="KW-0732">Signal</keyword>
<comment type="caution">
    <text evidence="8">The sequence shown here is derived from an EMBL/GenBank/DDBJ whole genome shotgun (WGS) entry which is preliminary data.</text>
</comment>
<dbReference type="AlphaFoldDB" id="A0ABD5L613"/>
<evidence type="ECO:0000256" key="1">
    <source>
        <dbReference type="ARBA" id="ARBA00004418"/>
    </source>
</evidence>